<accession>A0ABU1V5F8</accession>
<comment type="caution">
    <text evidence="2">The sequence shown here is derived from an EMBL/GenBank/DDBJ whole genome shotgun (WGS) entry which is preliminary data.</text>
</comment>
<organism evidence="2 3">
    <name type="scientific">Hydrogenophaga laconesensis</name>
    <dbReference type="NCBI Taxonomy" id="1805971"/>
    <lineage>
        <taxon>Bacteria</taxon>
        <taxon>Pseudomonadati</taxon>
        <taxon>Pseudomonadota</taxon>
        <taxon>Betaproteobacteria</taxon>
        <taxon>Burkholderiales</taxon>
        <taxon>Comamonadaceae</taxon>
        <taxon>Hydrogenophaga</taxon>
    </lineage>
</organism>
<feature type="region of interest" description="Disordered" evidence="1">
    <location>
        <begin position="70"/>
        <end position="130"/>
    </location>
</feature>
<evidence type="ECO:0000313" key="3">
    <source>
        <dbReference type="Proteomes" id="UP001265550"/>
    </source>
</evidence>
<keyword evidence="3" id="KW-1185">Reference proteome</keyword>
<dbReference type="RefSeq" id="WP_204731636.1">
    <property type="nucleotide sequence ID" value="NZ_JAVDWE010000001.1"/>
</dbReference>
<dbReference type="EMBL" id="JAVDWE010000001">
    <property type="protein sequence ID" value="MDR7092630.1"/>
    <property type="molecule type" value="Genomic_DNA"/>
</dbReference>
<evidence type="ECO:0000256" key="1">
    <source>
        <dbReference type="SAM" id="MobiDB-lite"/>
    </source>
</evidence>
<name>A0ABU1V5F8_9BURK</name>
<evidence type="ECO:0000313" key="2">
    <source>
        <dbReference type="EMBL" id="MDR7092630.1"/>
    </source>
</evidence>
<dbReference type="Proteomes" id="UP001265550">
    <property type="component" value="Unassembled WGS sequence"/>
</dbReference>
<sequence length="130" mass="13106">MPHTGDPPARQTTFRLIAVMFMCLLVLAGVSLGGAAAHPGQSAPDTHLFDHGSPLRHAVMTAPARPAIAAARPAATKASLSKRSGDALPPEEHICVVPGVSGGPAPGAHASTFTGPAPRGYLARAPPARA</sequence>
<proteinExistence type="predicted"/>
<protein>
    <submittedName>
        <fullName evidence="2">Uncharacterized protein</fullName>
    </submittedName>
</protein>
<gene>
    <name evidence="2" type="ORF">J2X09_000353</name>
</gene>
<reference evidence="2 3" key="1">
    <citation type="submission" date="2023-07" db="EMBL/GenBank/DDBJ databases">
        <title>Sorghum-associated microbial communities from plants grown in Nebraska, USA.</title>
        <authorList>
            <person name="Schachtman D."/>
        </authorList>
    </citation>
    <scope>NUCLEOTIDE SEQUENCE [LARGE SCALE GENOMIC DNA]</scope>
    <source>
        <strain evidence="2 3">BE240</strain>
    </source>
</reference>